<dbReference type="PROSITE" id="PS50883">
    <property type="entry name" value="EAL"/>
    <property type="match status" value="1"/>
</dbReference>
<dbReference type="InterPro" id="IPR001633">
    <property type="entry name" value="EAL_dom"/>
</dbReference>
<dbReference type="Proteomes" id="UP000265938">
    <property type="component" value="Unassembled WGS sequence"/>
</dbReference>
<dbReference type="InterPro" id="IPR029787">
    <property type="entry name" value="Nucleotide_cyclase"/>
</dbReference>
<evidence type="ECO:0000259" key="2">
    <source>
        <dbReference type="PROSITE" id="PS50883"/>
    </source>
</evidence>
<dbReference type="SUPFAM" id="SSF141868">
    <property type="entry name" value="EAL domain-like"/>
    <property type="match status" value="1"/>
</dbReference>
<feature type="transmembrane region" description="Helical" evidence="1">
    <location>
        <begin position="93"/>
        <end position="118"/>
    </location>
</feature>
<evidence type="ECO:0000256" key="1">
    <source>
        <dbReference type="SAM" id="Phobius"/>
    </source>
</evidence>
<keyword evidence="1" id="KW-0812">Transmembrane</keyword>
<dbReference type="InterPro" id="IPR043128">
    <property type="entry name" value="Rev_trsase/Diguanyl_cyclase"/>
</dbReference>
<dbReference type="InterPro" id="IPR000160">
    <property type="entry name" value="GGDEF_dom"/>
</dbReference>
<evidence type="ECO:0000313" key="5">
    <source>
        <dbReference type="Proteomes" id="UP000265938"/>
    </source>
</evidence>
<dbReference type="NCBIfam" id="TIGR00254">
    <property type="entry name" value="GGDEF"/>
    <property type="match status" value="1"/>
</dbReference>
<dbReference type="Pfam" id="PF00990">
    <property type="entry name" value="GGDEF"/>
    <property type="match status" value="1"/>
</dbReference>
<evidence type="ECO:0000259" key="3">
    <source>
        <dbReference type="PROSITE" id="PS50887"/>
    </source>
</evidence>
<dbReference type="SMART" id="SM00267">
    <property type="entry name" value="GGDEF"/>
    <property type="match status" value="1"/>
</dbReference>
<feature type="transmembrane region" description="Helical" evidence="1">
    <location>
        <begin position="7"/>
        <end position="26"/>
    </location>
</feature>
<dbReference type="CDD" id="cd01948">
    <property type="entry name" value="EAL"/>
    <property type="match status" value="1"/>
</dbReference>
<feature type="domain" description="EAL" evidence="2">
    <location>
        <begin position="368"/>
        <end position="622"/>
    </location>
</feature>
<dbReference type="Pfam" id="PF00563">
    <property type="entry name" value="EAL"/>
    <property type="match status" value="1"/>
</dbReference>
<dbReference type="PANTHER" id="PTHR44757">
    <property type="entry name" value="DIGUANYLATE CYCLASE DGCP"/>
    <property type="match status" value="1"/>
</dbReference>
<dbReference type="PANTHER" id="PTHR44757:SF2">
    <property type="entry name" value="BIOFILM ARCHITECTURE MAINTENANCE PROTEIN MBAA"/>
    <property type="match status" value="1"/>
</dbReference>
<dbReference type="Gene3D" id="3.30.70.270">
    <property type="match status" value="1"/>
</dbReference>
<dbReference type="SMART" id="SM00052">
    <property type="entry name" value="EAL"/>
    <property type="match status" value="1"/>
</dbReference>
<keyword evidence="1" id="KW-0472">Membrane</keyword>
<dbReference type="PROSITE" id="PS50887">
    <property type="entry name" value="GGDEF"/>
    <property type="match status" value="1"/>
</dbReference>
<protein>
    <submittedName>
        <fullName evidence="4">Bifunctional diguanylate cyclase/phosphodiesterase</fullName>
    </submittedName>
</protein>
<dbReference type="CDD" id="cd01949">
    <property type="entry name" value="GGDEF"/>
    <property type="match status" value="1"/>
</dbReference>
<dbReference type="EMBL" id="QYSE01000002">
    <property type="protein sequence ID" value="RJF35501.1"/>
    <property type="molecule type" value="Genomic_DNA"/>
</dbReference>
<accession>A0A3A3EJ44</accession>
<dbReference type="Gene3D" id="3.20.20.450">
    <property type="entry name" value="EAL domain"/>
    <property type="match status" value="1"/>
</dbReference>
<evidence type="ECO:0000313" key="4">
    <source>
        <dbReference type="EMBL" id="RJF35501.1"/>
    </source>
</evidence>
<dbReference type="AlphaFoldDB" id="A0A3A3EJ44"/>
<name>A0A3A3EJ44_9GAMM</name>
<dbReference type="SUPFAM" id="SSF55073">
    <property type="entry name" value="Nucleotide cyclase"/>
    <property type="match status" value="1"/>
</dbReference>
<comment type="caution">
    <text evidence="4">The sequence shown here is derived from an EMBL/GenBank/DDBJ whole genome shotgun (WGS) entry which is preliminary data.</text>
</comment>
<keyword evidence="1" id="KW-1133">Transmembrane helix</keyword>
<proteinExistence type="predicted"/>
<feature type="domain" description="GGDEF" evidence="3">
    <location>
        <begin position="214"/>
        <end position="359"/>
    </location>
</feature>
<dbReference type="InterPro" id="IPR035919">
    <property type="entry name" value="EAL_sf"/>
</dbReference>
<dbReference type="InterPro" id="IPR052155">
    <property type="entry name" value="Biofilm_reg_signaling"/>
</dbReference>
<organism evidence="4 5">
    <name type="scientific">Pseudoalteromonas gelatinilytica</name>
    <dbReference type="NCBI Taxonomy" id="1703256"/>
    <lineage>
        <taxon>Bacteria</taxon>
        <taxon>Pseudomonadati</taxon>
        <taxon>Pseudomonadota</taxon>
        <taxon>Gammaproteobacteria</taxon>
        <taxon>Alteromonadales</taxon>
        <taxon>Pseudoalteromonadaceae</taxon>
        <taxon>Pseudoalteromonas</taxon>
    </lineage>
</organism>
<sequence>MANTLRILSISIITLIAFIYGLNIFLTKQVNDLIYAPKGIEMFTFAQEQVNVVAAPWYNIVLSGQHLIYSNDSAYIVIKTTAESVITASASDLVLLTLLAPVNIIILLLLVLAVSWLVNLRFQNSLEKYTLKVLNSQTIELLTSLNVATEASIAKHSQLEQLQTNFQSLNTYITNYTRESEVSIYQDKLTHLIDRHAYIEHLAKQLRLAEMDHFSCALLFIDLDGFKQVNDSFGHSFGDDVLIQVAIRLSNVLRHHKISNLSPISQLEQNLARLGGDEFSIFINLKDDKNKALEVAQNVLKEIERDFVLGNKLIKISASIGIAVYPDSAATPQALLQMADVAMYRAKTDGRGIFKVYSPEMGKKIRRYHYLLEEMRLAIASSNFHMFFQPIVHVDDCAIDYFEALVRWEHPVEGSITPDEFIPIAEESNLILELGDWIMLESCRQMSAWYNAGMKKVAISVNISGVQLKHYDIYEWVMEKLAKTGLPAKALMLEITESTLIKASNKIIKSLEKLRAEGITIAIDDFGTGFSSLSTLADLPIDVIKLDKLFVAQANDNHKYNEIMHSVSELGRKLGLKVVAEGVEELAQFELVKSMGINCIQGYLVSHPESSVNVGHKVLQDNINFMSVTGTGVWNIQKPLQ</sequence>
<reference evidence="4 5" key="1">
    <citation type="submission" date="2018-09" db="EMBL/GenBank/DDBJ databases">
        <title>Identification of marine bacteria producing industrial enzymes.</title>
        <authorList>
            <person name="Cheng T.H."/>
            <person name="Saidin J."/>
            <person name="Muhd D.D."/>
            <person name="Isa M.N.M."/>
            <person name="Bakar M.F.A."/>
            <person name="Ismail N."/>
        </authorList>
    </citation>
    <scope>NUCLEOTIDE SEQUENCE [LARGE SCALE GENOMIC DNA]</scope>
    <source>
        <strain evidence="4 5">MNAD 1.6</strain>
    </source>
</reference>
<gene>
    <name evidence="4" type="ORF">D4741_11010</name>
</gene>